<dbReference type="InterPro" id="IPR027911">
    <property type="entry name" value="DUF4604"/>
</dbReference>
<evidence type="ECO:0000256" key="1">
    <source>
        <dbReference type="SAM" id="MobiDB-lite"/>
    </source>
</evidence>
<accession>A0A2H1WFM8</accession>
<proteinExistence type="predicted"/>
<reference evidence="3" key="1">
    <citation type="submission" date="2016-07" db="EMBL/GenBank/DDBJ databases">
        <authorList>
            <person name="Bretaudeau A."/>
        </authorList>
    </citation>
    <scope>NUCLEOTIDE SEQUENCE</scope>
    <source>
        <strain evidence="3">Rice</strain>
        <tissue evidence="3">Whole body</tissue>
    </source>
</reference>
<dbReference type="Pfam" id="PF15377">
    <property type="entry name" value="DUF4604"/>
    <property type="match status" value="1"/>
</dbReference>
<evidence type="ECO:0000259" key="2">
    <source>
        <dbReference type="Pfam" id="PF15377"/>
    </source>
</evidence>
<dbReference type="EMBL" id="ODYU01008353">
    <property type="protein sequence ID" value="SOQ51873.1"/>
    <property type="molecule type" value="Genomic_DNA"/>
</dbReference>
<evidence type="ECO:0000313" key="3">
    <source>
        <dbReference type="EMBL" id="SOQ51873.1"/>
    </source>
</evidence>
<feature type="domain" description="DUF4604" evidence="2">
    <location>
        <begin position="5"/>
        <end position="100"/>
    </location>
</feature>
<gene>
    <name evidence="3" type="ORF">SFRICE_013700</name>
</gene>
<dbReference type="InterPro" id="IPR040219">
    <property type="entry name" value="KIAA1143-like"/>
</dbReference>
<sequence length="141" mass="16135">MNRKRNVSFIKPEDPEFLKVLKRQAGYDDKNHKFDDLMNAEGDFADDDDSELPQVVVLKEGDLTAEEAEAEKLKIEKEESETKADLNQRVLFKSKAKPTADTANSKRKQEDKKSKGSKAKKSRPVLSFNDEEEEEDEVNET</sequence>
<name>A0A2H1WFM8_SPOFR</name>
<dbReference type="PANTHER" id="PTHR31195:SF2">
    <property type="entry name" value="GEO02494P1"/>
    <property type="match status" value="1"/>
</dbReference>
<feature type="compositionally biased region" description="Basic and acidic residues" evidence="1">
    <location>
        <begin position="70"/>
        <end position="86"/>
    </location>
</feature>
<dbReference type="PANTHER" id="PTHR31195">
    <property type="entry name" value="GEO02494P1"/>
    <property type="match status" value="1"/>
</dbReference>
<organism evidence="3">
    <name type="scientific">Spodoptera frugiperda</name>
    <name type="common">Fall armyworm</name>
    <dbReference type="NCBI Taxonomy" id="7108"/>
    <lineage>
        <taxon>Eukaryota</taxon>
        <taxon>Metazoa</taxon>
        <taxon>Ecdysozoa</taxon>
        <taxon>Arthropoda</taxon>
        <taxon>Hexapoda</taxon>
        <taxon>Insecta</taxon>
        <taxon>Pterygota</taxon>
        <taxon>Neoptera</taxon>
        <taxon>Endopterygota</taxon>
        <taxon>Lepidoptera</taxon>
        <taxon>Glossata</taxon>
        <taxon>Ditrysia</taxon>
        <taxon>Noctuoidea</taxon>
        <taxon>Noctuidae</taxon>
        <taxon>Amphipyrinae</taxon>
        <taxon>Spodoptera</taxon>
    </lineage>
</organism>
<protein>
    <submittedName>
        <fullName evidence="3">SFRICE_013700</fullName>
    </submittedName>
</protein>
<feature type="region of interest" description="Disordered" evidence="1">
    <location>
        <begin position="70"/>
        <end position="141"/>
    </location>
</feature>
<dbReference type="AlphaFoldDB" id="A0A2H1WFM8"/>
<feature type="compositionally biased region" description="Acidic residues" evidence="1">
    <location>
        <begin position="129"/>
        <end position="141"/>
    </location>
</feature>